<accession>V8CEC2</accession>
<dbReference type="HOGENOM" id="CLU_1719829_0_0_7"/>
<keyword evidence="3" id="KW-1185">Reference proteome</keyword>
<evidence type="ECO:0000313" key="2">
    <source>
        <dbReference type="EMBL" id="ETD25071.1"/>
    </source>
</evidence>
<dbReference type="PATRIC" id="fig|1357400.3.peg.552"/>
<gene>
    <name evidence="2" type="ORF">HMPREF2086_00406</name>
</gene>
<evidence type="ECO:0008006" key="4">
    <source>
        <dbReference type="Google" id="ProtNLM"/>
    </source>
</evidence>
<dbReference type="AlphaFoldDB" id="V8CEC2"/>
<evidence type="ECO:0000313" key="3">
    <source>
        <dbReference type="Proteomes" id="UP000018731"/>
    </source>
</evidence>
<reference evidence="2 3" key="1">
    <citation type="journal article" date="2014" name="Genome Announc.">
        <title>Draft genome sequences of six enterohepatic helicobacter species isolated from humans and one from rhesus macaques.</title>
        <authorList>
            <person name="Shen Z."/>
            <person name="Sheh A."/>
            <person name="Young S.K."/>
            <person name="Abouelliel A."/>
            <person name="Ward D.V."/>
            <person name="Earl A.M."/>
            <person name="Fox J.G."/>
        </authorList>
    </citation>
    <scope>NUCLEOTIDE SEQUENCE [LARGE SCALE GENOMIC DNA]</scope>
    <source>
        <strain evidence="2 3">MIT 99-5501</strain>
    </source>
</reference>
<keyword evidence="1" id="KW-0732">Signal</keyword>
<dbReference type="STRING" id="1357400.HMPREF2086_00406"/>
<proteinExistence type="predicted"/>
<organism evidence="2 3">
    <name type="scientific">Helicobacter macacae MIT 99-5501</name>
    <dbReference type="NCBI Taxonomy" id="1357400"/>
    <lineage>
        <taxon>Bacteria</taxon>
        <taxon>Pseudomonadati</taxon>
        <taxon>Campylobacterota</taxon>
        <taxon>Epsilonproteobacteria</taxon>
        <taxon>Campylobacterales</taxon>
        <taxon>Helicobacteraceae</taxon>
        <taxon>Helicobacter</taxon>
    </lineage>
</organism>
<protein>
    <recommendedName>
        <fullName evidence="4">Excinuclease ATPase subunit</fullName>
    </recommendedName>
</protein>
<comment type="caution">
    <text evidence="2">The sequence shown here is derived from an EMBL/GenBank/DDBJ whole genome shotgun (WGS) entry which is preliminary data.</text>
</comment>
<dbReference type="RefSeq" id="WP_023927086.1">
    <property type="nucleotide sequence ID" value="NZ_KI669454.1"/>
</dbReference>
<sequence>MNVAKIVLIASLCALSSAFMLAKSGAQKEKNGYSKEYRQYSITDALKSDEAKARLTPKIELYFGLGNLGSKEIIAGFAEENHKNALKHFSSIKSACDEAFVITLAKLQQKVQEAGGNSAVNIVSLNSNSTQEYECLVRALDVKVTLKASFAK</sequence>
<evidence type="ECO:0000256" key="1">
    <source>
        <dbReference type="SAM" id="SignalP"/>
    </source>
</evidence>
<dbReference type="Proteomes" id="UP000018731">
    <property type="component" value="Unassembled WGS sequence"/>
</dbReference>
<name>V8CEC2_9HELI</name>
<feature type="signal peptide" evidence="1">
    <location>
        <begin position="1"/>
        <end position="22"/>
    </location>
</feature>
<feature type="chain" id="PRO_5004767832" description="Excinuclease ATPase subunit" evidence="1">
    <location>
        <begin position="23"/>
        <end position="152"/>
    </location>
</feature>
<dbReference type="EMBL" id="AZJI01000001">
    <property type="protein sequence ID" value="ETD25071.1"/>
    <property type="molecule type" value="Genomic_DNA"/>
</dbReference>